<dbReference type="Pfam" id="PF13672">
    <property type="entry name" value="PP2C_2"/>
    <property type="match status" value="1"/>
</dbReference>
<accession>A0AAT9LDX7</accession>
<dbReference type="KEGG" id="fcz:IMF26_10030"/>
<evidence type="ECO:0000259" key="1">
    <source>
        <dbReference type="PROSITE" id="PS51746"/>
    </source>
</evidence>
<dbReference type="Gene3D" id="3.60.40.10">
    <property type="entry name" value="PPM-type phosphatase domain"/>
    <property type="match status" value="1"/>
</dbReference>
<dbReference type="SUPFAM" id="SSF81606">
    <property type="entry name" value="PP2C-like"/>
    <property type="match status" value="1"/>
</dbReference>
<dbReference type="PANTHER" id="PTHR47992">
    <property type="entry name" value="PROTEIN PHOSPHATASE"/>
    <property type="match status" value="1"/>
</dbReference>
<protein>
    <submittedName>
        <fullName evidence="2">Stp1/IreP family PP2C-type Ser/Thr phosphatase</fullName>
    </submittedName>
</protein>
<dbReference type="AlphaFoldDB" id="A0AAT9LDX7"/>
<dbReference type="InterPro" id="IPR001932">
    <property type="entry name" value="PPM-type_phosphatase-like_dom"/>
</dbReference>
<organism evidence="2">
    <name type="scientific">Candidatus Fermentithermobacillus carboniphilus</name>
    <dbReference type="NCBI Taxonomy" id="3085328"/>
    <lineage>
        <taxon>Bacteria</taxon>
        <taxon>Bacillati</taxon>
        <taxon>Bacillota</taxon>
        <taxon>Candidatus Fermentithermobacillia</taxon>
        <taxon>Candidatus Fermentithermobacillales</taxon>
        <taxon>Candidatus Fermentithermobacillaceae</taxon>
        <taxon>Candidatus Fermentithermobacillus</taxon>
    </lineage>
</organism>
<dbReference type="NCBIfam" id="NF033484">
    <property type="entry name" value="Stp1_PP2C_phos"/>
    <property type="match status" value="1"/>
</dbReference>
<reference evidence="2" key="1">
    <citation type="submission" date="2020-10" db="EMBL/GenBank/DDBJ databases">
        <authorList>
            <person name="Kadnikov V."/>
            <person name="Beletsky A.V."/>
            <person name="Mardanov A.V."/>
            <person name="Karnachuk O.V."/>
            <person name="Ravin N.V."/>
        </authorList>
    </citation>
    <scope>NUCLEOTIDE SEQUENCE</scope>
    <source>
        <strain evidence="2">Bu02</strain>
    </source>
</reference>
<evidence type="ECO:0000313" key="2">
    <source>
        <dbReference type="EMBL" id="QUL98343.1"/>
    </source>
</evidence>
<reference evidence="2" key="2">
    <citation type="journal article" date="2023" name="Biology">
        <title>Prokaryotic Life Associated with Coal-Fire Gas Vents Revealed by Metagenomics.</title>
        <authorList>
            <person name="Kadnikov V.V."/>
            <person name="Mardanov A.V."/>
            <person name="Beletsky A.V."/>
            <person name="Karnachuk O.V."/>
            <person name="Ravin N.V."/>
        </authorList>
    </citation>
    <scope>NUCLEOTIDE SEQUENCE</scope>
    <source>
        <strain evidence="2">Bu02</strain>
    </source>
</reference>
<dbReference type="EMBL" id="CP062796">
    <property type="protein sequence ID" value="QUL98343.1"/>
    <property type="molecule type" value="Genomic_DNA"/>
</dbReference>
<name>A0AAT9LDX7_9FIRM</name>
<dbReference type="SMART" id="SM00331">
    <property type="entry name" value="PP2C_SIG"/>
    <property type="match status" value="1"/>
</dbReference>
<dbReference type="PROSITE" id="PS51746">
    <property type="entry name" value="PPM_2"/>
    <property type="match status" value="1"/>
</dbReference>
<sequence length="257" mass="27495">MQWRAKTSRGLVRPENEDSWAVVDLSSSGRNIWLAMVADGLGGHEGGEVASSLAVKSAVDYISLHIPQDPPPKLLQDAVEYGNRKVLQAATSGTGFPGMGTTLTCALVEEETSRLYVGHVGDSRVYLISGSKIRQITDDHSVTGELVRNGTISEEDAMRHPARNVLTMALGTQARVEVATYEEELSPGDVILLCTDGLTSLVSPSEIADVISKRRQDDVADALVDLANSRGGYDNVTVVVLWPAISPVPSPKRGETS</sequence>
<dbReference type="InterPro" id="IPR015655">
    <property type="entry name" value="PP2C"/>
</dbReference>
<feature type="domain" description="PPM-type phosphatase" evidence="1">
    <location>
        <begin position="2"/>
        <end position="243"/>
    </location>
</feature>
<dbReference type="SMART" id="SM00332">
    <property type="entry name" value="PP2Cc"/>
    <property type="match status" value="1"/>
</dbReference>
<dbReference type="InterPro" id="IPR036457">
    <property type="entry name" value="PPM-type-like_dom_sf"/>
</dbReference>
<proteinExistence type="predicted"/>
<dbReference type="CDD" id="cd00143">
    <property type="entry name" value="PP2Cc"/>
    <property type="match status" value="1"/>
</dbReference>
<dbReference type="GO" id="GO:0004722">
    <property type="term" value="F:protein serine/threonine phosphatase activity"/>
    <property type="evidence" value="ECO:0007669"/>
    <property type="project" value="InterPro"/>
</dbReference>
<gene>
    <name evidence="2" type="ORF">IMF26_10030</name>
</gene>